<keyword evidence="3" id="KW-1185">Reference proteome</keyword>
<reference evidence="2 3" key="1">
    <citation type="submission" date="2018-11" db="EMBL/GenBank/DDBJ databases">
        <title>Gordonia insulae sp. nov., isolated from an island soil.</title>
        <authorList>
            <person name="Kim Y.S."/>
            <person name="Kim S.B."/>
        </authorList>
    </citation>
    <scope>NUCLEOTIDE SEQUENCE [LARGE SCALE GENOMIC DNA]</scope>
    <source>
        <strain evidence="2 3">MMS17-SY073</strain>
    </source>
</reference>
<feature type="transmembrane region" description="Helical" evidence="1">
    <location>
        <begin position="57"/>
        <end position="77"/>
    </location>
</feature>
<feature type="transmembrane region" description="Helical" evidence="1">
    <location>
        <begin position="31"/>
        <end position="51"/>
    </location>
</feature>
<accession>A0A3G8JT57</accession>
<keyword evidence="1" id="KW-0472">Membrane</keyword>
<evidence type="ECO:0000313" key="3">
    <source>
        <dbReference type="Proteomes" id="UP000271469"/>
    </source>
</evidence>
<sequence length="363" mass="38247">MSGREDVATAPSGESTSADVVDLFGVRSRPVVGALLAFGVVYVVVTVGSGLENDSVSSWVGLSTAFLILASVLVGLIRVEGDPYPLPAGVIAVTMLVTGASIAWWSVPLSNFETLQCMPAAITGIVVLALLAVRGRLTLSWIGTVAMSLAAGIWAAFRGLGFVTGVGYTSWVYPVMIFASLFVVMLRPMAARIGALRARELRYAAADAAATAAADERDRQLARLDLRARPVLAQVAAAHDFSTAEVSAARLVEAALRDGIRAPSWASPRVREAVWRARERGVSVILLDDGIGVRADDVQTRLDGVLVDELESRDARRVTARVMPPGRPTRATIVVNTAGGTRYHECSADGAITDRLTAPAPGT</sequence>
<dbReference type="OrthoDB" id="4465106at2"/>
<evidence type="ECO:0000256" key="1">
    <source>
        <dbReference type="SAM" id="Phobius"/>
    </source>
</evidence>
<name>A0A3G8JT57_9ACTN</name>
<gene>
    <name evidence="2" type="ORF">D7316_04961</name>
</gene>
<feature type="transmembrane region" description="Helical" evidence="1">
    <location>
        <begin position="84"/>
        <end position="107"/>
    </location>
</feature>
<feature type="transmembrane region" description="Helical" evidence="1">
    <location>
        <begin position="139"/>
        <end position="159"/>
    </location>
</feature>
<proteinExistence type="predicted"/>
<feature type="transmembrane region" description="Helical" evidence="1">
    <location>
        <begin position="171"/>
        <end position="190"/>
    </location>
</feature>
<dbReference type="KEGG" id="gom:D7316_04961"/>
<dbReference type="RefSeq" id="WP_124710562.1">
    <property type="nucleotide sequence ID" value="NZ_CP033972.1"/>
</dbReference>
<evidence type="ECO:0000313" key="2">
    <source>
        <dbReference type="EMBL" id="AZG48344.1"/>
    </source>
</evidence>
<feature type="transmembrane region" description="Helical" evidence="1">
    <location>
        <begin position="113"/>
        <end position="132"/>
    </location>
</feature>
<dbReference type="Proteomes" id="UP000271469">
    <property type="component" value="Chromosome"/>
</dbReference>
<keyword evidence="1" id="KW-0812">Transmembrane</keyword>
<organism evidence="2 3">
    <name type="scientific">Gordonia insulae</name>
    <dbReference type="NCBI Taxonomy" id="2420509"/>
    <lineage>
        <taxon>Bacteria</taxon>
        <taxon>Bacillati</taxon>
        <taxon>Actinomycetota</taxon>
        <taxon>Actinomycetes</taxon>
        <taxon>Mycobacteriales</taxon>
        <taxon>Gordoniaceae</taxon>
        <taxon>Gordonia</taxon>
    </lineage>
</organism>
<keyword evidence="1" id="KW-1133">Transmembrane helix</keyword>
<protein>
    <submittedName>
        <fullName evidence="2">Uncharacterized protein</fullName>
    </submittedName>
</protein>
<dbReference type="EMBL" id="CP033972">
    <property type="protein sequence ID" value="AZG48344.1"/>
    <property type="molecule type" value="Genomic_DNA"/>
</dbReference>
<dbReference type="AlphaFoldDB" id="A0A3G8JT57"/>